<dbReference type="InterPro" id="IPR010998">
    <property type="entry name" value="Integrase_recombinase_N"/>
</dbReference>
<dbReference type="InterPro" id="IPR015094">
    <property type="entry name" value="Integrase_lambda-typ_DNA-bd_N"/>
</dbReference>
<organism evidence="7">
    <name type="scientific">hydrothermal vent metagenome</name>
    <dbReference type="NCBI Taxonomy" id="652676"/>
    <lineage>
        <taxon>unclassified sequences</taxon>
        <taxon>metagenomes</taxon>
        <taxon>ecological metagenomes</taxon>
    </lineage>
</organism>
<dbReference type="GO" id="GO:0044826">
    <property type="term" value="P:viral genome integration into host DNA"/>
    <property type="evidence" value="ECO:0007669"/>
    <property type="project" value="UniProtKB-KW"/>
</dbReference>
<evidence type="ECO:0000259" key="6">
    <source>
        <dbReference type="Pfam" id="PF09003"/>
    </source>
</evidence>
<comment type="similarity">
    <text evidence="1">Belongs to the 'phage' integrase family.</text>
</comment>
<dbReference type="AlphaFoldDB" id="A0A3B0Y060"/>
<dbReference type="GO" id="GO:0003677">
    <property type="term" value="F:DNA binding"/>
    <property type="evidence" value="ECO:0007669"/>
    <property type="project" value="UniProtKB-KW"/>
</dbReference>
<evidence type="ECO:0000313" key="7">
    <source>
        <dbReference type="EMBL" id="VAW67499.1"/>
    </source>
</evidence>
<dbReference type="SUPFAM" id="SSF54171">
    <property type="entry name" value="DNA-binding domain"/>
    <property type="match status" value="1"/>
</dbReference>
<dbReference type="EMBL" id="UOFJ01000275">
    <property type="protein sequence ID" value="VAW67499.1"/>
    <property type="molecule type" value="Genomic_DNA"/>
</dbReference>
<evidence type="ECO:0000256" key="3">
    <source>
        <dbReference type="ARBA" id="ARBA00023125"/>
    </source>
</evidence>
<proteinExistence type="inferred from homology"/>
<keyword evidence="4" id="KW-1179">Viral genome integration</keyword>
<keyword evidence="2" id="KW-0229">DNA integration</keyword>
<keyword evidence="3" id="KW-0238">DNA-binding</keyword>
<dbReference type="InterPro" id="IPR016177">
    <property type="entry name" value="DNA-bd_dom_sf"/>
</dbReference>
<gene>
    <name evidence="7" type="ORF">MNBD_GAMMA10-1941</name>
</gene>
<feature type="domain" description="Integrase lambda-type N-terminal DNA-binding" evidence="6">
    <location>
        <begin position="1"/>
        <end position="61"/>
    </location>
</feature>
<evidence type="ECO:0000256" key="4">
    <source>
        <dbReference type="ARBA" id="ARBA00023195"/>
    </source>
</evidence>
<dbReference type="Pfam" id="PF09003">
    <property type="entry name" value="Arm-DNA-bind_1"/>
    <property type="match status" value="1"/>
</dbReference>
<protein>
    <recommendedName>
        <fullName evidence="6">Integrase lambda-type N-terminal DNA-binding domain-containing protein</fullName>
    </recommendedName>
</protein>
<dbReference type="GO" id="GO:0008907">
    <property type="term" value="F:integrase activity"/>
    <property type="evidence" value="ECO:0007669"/>
    <property type="project" value="InterPro"/>
</dbReference>
<reference evidence="7" key="1">
    <citation type="submission" date="2018-06" db="EMBL/GenBank/DDBJ databases">
        <authorList>
            <person name="Zhirakovskaya E."/>
        </authorList>
    </citation>
    <scope>NUCLEOTIDE SEQUENCE</scope>
</reference>
<dbReference type="GO" id="GO:0075713">
    <property type="term" value="P:establishment of integrated proviral latency"/>
    <property type="evidence" value="ECO:0007669"/>
    <property type="project" value="UniProtKB-KW"/>
</dbReference>
<dbReference type="GO" id="GO:0046718">
    <property type="term" value="P:symbiont entry into host cell"/>
    <property type="evidence" value="ECO:0007669"/>
    <property type="project" value="UniProtKB-KW"/>
</dbReference>
<sequence length="239" mass="27412">MARPRRKGRKDLPDNLHPVLKNRVTYYSYRNPSTGERTGFGTDKKLAVVAAKRMNALLYSADEQVMQLVNMAQQPVELRQSTAQKITQADTLFSDYLARFKNKILPKRRNKKGQPLSPTTLRDYTNQIRHLQASTLGAMSIGFIGSHTHSREARKLINQYLEQFPDTSSNRRRGLLIQILKQAIGDGECDRNNADDTIKKKERIFPIKLEVVIAVRDDPEFNDHPANLGIYGDRIHKNW</sequence>
<dbReference type="Gene3D" id="3.30.160.60">
    <property type="entry name" value="Classic Zinc Finger"/>
    <property type="match status" value="1"/>
</dbReference>
<evidence type="ECO:0000256" key="2">
    <source>
        <dbReference type="ARBA" id="ARBA00022908"/>
    </source>
</evidence>
<accession>A0A3B0Y060</accession>
<name>A0A3B0Y060_9ZZZZ</name>
<keyword evidence="5" id="KW-1160">Virus entry into host cell</keyword>
<evidence type="ECO:0000256" key="1">
    <source>
        <dbReference type="ARBA" id="ARBA00008857"/>
    </source>
</evidence>
<dbReference type="Gene3D" id="1.10.150.130">
    <property type="match status" value="1"/>
</dbReference>
<evidence type="ECO:0000256" key="5">
    <source>
        <dbReference type="ARBA" id="ARBA00023296"/>
    </source>
</evidence>